<dbReference type="RefSeq" id="WP_184659914.1">
    <property type="nucleotide sequence ID" value="NZ_CP031518.1"/>
</dbReference>
<keyword evidence="2" id="KW-1185">Reference proteome</keyword>
<accession>A0A7W8GA43</accession>
<protein>
    <submittedName>
        <fullName evidence="1">Uncharacterized protein</fullName>
    </submittedName>
</protein>
<dbReference type="EMBL" id="JACHFQ010000006">
    <property type="protein sequence ID" value="MBB5226540.1"/>
    <property type="molecule type" value="Genomic_DNA"/>
</dbReference>
<reference evidence="1 2" key="1">
    <citation type="submission" date="2020-08" db="EMBL/GenBank/DDBJ databases">
        <title>Genomic Encyclopedia of Type Strains, Phase IV (KMG-IV): sequencing the most valuable type-strain genomes for metagenomic binning, comparative biology and taxonomic classification.</title>
        <authorList>
            <person name="Goeker M."/>
        </authorList>
    </citation>
    <scope>NUCLEOTIDE SEQUENCE [LARGE SCALE GENOMIC DNA]</scope>
    <source>
        <strain evidence="1 2">DSM 103462</strain>
    </source>
</reference>
<comment type="caution">
    <text evidence="1">The sequence shown here is derived from an EMBL/GenBank/DDBJ whole genome shotgun (WGS) entry which is preliminary data.</text>
</comment>
<name>A0A7W8GA43_9SPIR</name>
<proteinExistence type="predicted"/>
<evidence type="ECO:0000313" key="1">
    <source>
        <dbReference type="EMBL" id="MBB5226540.1"/>
    </source>
</evidence>
<sequence>MKYKDDEYDKKANIFIKRLSSLADDILSHKPDESLMEEVKSLKKLFDSFAIINKFTSILIIDCYFEIKISLMKWESFADKTSKLAVEFKTLLEQMYEVMEDLYHYEYFGFFSTTILPKSLPGFPLPCSVSCGCATFWSREPYLTEDGKVAYENVIRFKNPGDGKYICLTISDKPRLLEKREKCNLTDEQLDVLKIFVIKNKEILILHSLDYIVLDSGDLFAALNFKNSSEQQKSTYRIAYTCNIYQDSEKIPSGKLFVDMNNMSFEEAVKLHKETMDELNANLQAGDESVENNFHDTSYELTSLEIARPQ</sequence>
<organism evidence="1 2">
    <name type="scientific">Treponema ruminis</name>
    <dbReference type="NCBI Taxonomy" id="744515"/>
    <lineage>
        <taxon>Bacteria</taxon>
        <taxon>Pseudomonadati</taxon>
        <taxon>Spirochaetota</taxon>
        <taxon>Spirochaetia</taxon>
        <taxon>Spirochaetales</taxon>
        <taxon>Treponemataceae</taxon>
        <taxon>Treponema</taxon>
    </lineage>
</organism>
<dbReference type="AlphaFoldDB" id="A0A7W8GA43"/>
<dbReference type="Proteomes" id="UP000518887">
    <property type="component" value="Unassembled WGS sequence"/>
</dbReference>
<gene>
    <name evidence="1" type="ORF">HNP76_001921</name>
</gene>
<evidence type="ECO:0000313" key="2">
    <source>
        <dbReference type="Proteomes" id="UP000518887"/>
    </source>
</evidence>